<evidence type="ECO:0000256" key="1">
    <source>
        <dbReference type="ARBA" id="ARBA00004442"/>
    </source>
</evidence>
<keyword evidence="5" id="KW-0998">Cell outer membrane</keyword>
<evidence type="ECO:0000256" key="2">
    <source>
        <dbReference type="ARBA" id="ARBA00006275"/>
    </source>
</evidence>
<dbReference type="PROSITE" id="PS51257">
    <property type="entry name" value="PROKAR_LIPOPROTEIN"/>
    <property type="match status" value="1"/>
</dbReference>
<comment type="subcellular location">
    <subcellularLocation>
        <location evidence="1">Cell outer membrane</location>
    </subcellularLocation>
</comment>
<name>A0ABW5M8R5_9BACT</name>
<sequence length="545" mass="58827">MNKTKLFLFGALLAVGMGACKEQLDVKNPNQPTPASAATEPGVIALAQGGVYVSGFKELKYYDGVPGRFWTGAMGFHELMGDIIGEEAANQYGNQIGMPDYVILDDGTRVNNPSSIPTQIALLRTVNVNANAGANPIYYEWAYMYNIINTMNSVLEISEKTTFAGDGTVPTTKKNTVQAWAYFWKGYAYSRIGSIYYAGVINNSVSVAGSTSNTYVAKEKIIDEATKNLDQAATLLSGLTQDATYNTVMNGLIADYNRVGKGAIMSPDMWKRTINTLKARNILVNTTVKAMTAAQWGQILTLTNSGVQEADNVLTGRSNANGDFFSNVDGNIAAKSTGPVGSITYKVSERLIQDFPAGDKRLANNFNQLAAPGLFNSDRGNSFNTRWQLVNKGKGMAGVVVLSNQDVGGYELYLSSTFEENELMKAEAKIYTGDVAGGLASIDAVRKYQGAGLTALSGLTADAAKEELRKERRVALAFRALSFYDARRWEVITQGRKGAVIVDKAGKVSTNATIMYNFLDYWDVPDNELAYNAAAAGSAPTKNPK</sequence>
<dbReference type="InterPro" id="IPR012944">
    <property type="entry name" value="SusD_RagB_dom"/>
</dbReference>
<evidence type="ECO:0000256" key="4">
    <source>
        <dbReference type="ARBA" id="ARBA00023136"/>
    </source>
</evidence>
<organism evidence="7 8">
    <name type="scientific">Spirosoma soli</name>
    <dbReference type="NCBI Taxonomy" id="1770529"/>
    <lineage>
        <taxon>Bacteria</taxon>
        <taxon>Pseudomonadati</taxon>
        <taxon>Bacteroidota</taxon>
        <taxon>Cytophagia</taxon>
        <taxon>Cytophagales</taxon>
        <taxon>Cytophagaceae</taxon>
        <taxon>Spirosoma</taxon>
    </lineage>
</organism>
<keyword evidence="8" id="KW-1185">Reference proteome</keyword>
<comment type="similarity">
    <text evidence="2">Belongs to the SusD family.</text>
</comment>
<feature type="domain" description="RagB/SusD" evidence="6">
    <location>
        <begin position="423"/>
        <end position="513"/>
    </location>
</feature>
<evidence type="ECO:0000256" key="5">
    <source>
        <dbReference type="ARBA" id="ARBA00023237"/>
    </source>
</evidence>
<reference evidence="8" key="1">
    <citation type="journal article" date="2019" name="Int. J. Syst. Evol. Microbiol.">
        <title>The Global Catalogue of Microorganisms (GCM) 10K type strain sequencing project: providing services to taxonomists for standard genome sequencing and annotation.</title>
        <authorList>
            <consortium name="The Broad Institute Genomics Platform"/>
            <consortium name="The Broad Institute Genome Sequencing Center for Infectious Disease"/>
            <person name="Wu L."/>
            <person name="Ma J."/>
        </authorList>
    </citation>
    <scope>NUCLEOTIDE SEQUENCE [LARGE SCALE GENOMIC DNA]</scope>
    <source>
        <strain evidence="8">KCTC 42805</strain>
    </source>
</reference>
<dbReference type="EMBL" id="JBHULN010000013">
    <property type="protein sequence ID" value="MFD2572771.1"/>
    <property type="molecule type" value="Genomic_DNA"/>
</dbReference>
<accession>A0ABW5M8R5</accession>
<dbReference type="Pfam" id="PF07980">
    <property type="entry name" value="SusD_RagB"/>
    <property type="match status" value="1"/>
</dbReference>
<evidence type="ECO:0000313" key="8">
    <source>
        <dbReference type="Proteomes" id="UP001597469"/>
    </source>
</evidence>
<dbReference type="Proteomes" id="UP001597469">
    <property type="component" value="Unassembled WGS sequence"/>
</dbReference>
<keyword evidence="3" id="KW-0732">Signal</keyword>
<comment type="caution">
    <text evidence="7">The sequence shown here is derived from an EMBL/GenBank/DDBJ whole genome shotgun (WGS) entry which is preliminary data.</text>
</comment>
<keyword evidence="4" id="KW-0472">Membrane</keyword>
<dbReference type="Gene3D" id="1.25.40.390">
    <property type="match status" value="1"/>
</dbReference>
<evidence type="ECO:0000256" key="3">
    <source>
        <dbReference type="ARBA" id="ARBA00022729"/>
    </source>
</evidence>
<dbReference type="RefSeq" id="WP_381525365.1">
    <property type="nucleotide sequence ID" value="NZ_JBHULN010000013.1"/>
</dbReference>
<gene>
    <name evidence="7" type="ORF">ACFSUS_19175</name>
</gene>
<dbReference type="InterPro" id="IPR011990">
    <property type="entry name" value="TPR-like_helical_dom_sf"/>
</dbReference>
<protein>
    <submittedName>
        <fullName evidence="7">RagB/SusD family nutrient uptake outer membrane protein</fullName>
    </submittedName>
</protein>
<dbReference type="SUPFAM" id="SSF48452">
    <property type="entry name" value="TPR-like"/>
    <property type="match status" value="1"/>
</dbReference>
<evidence type="ECO:0000259" key="6">
    <source>
        <dbReference type="Pfam" id="PF07980"/>
    </source>
</evidence>
<evidence type="ECO:0000313" key="7">
    <source>
        <dbReference type="EMBL" id="MFD2572771.1"/>
    </source>
</evidence>
<proteinExistence type="inferred from homology"/>